<dbReference type="InterPro" id="IPR050090">
    <property type="entry name" value="Tyrosine_recombinase_XerCD"/>
</dbReference>
<reference evidence="9 10" key="1">
    <citation type="submission" date="2018-03" db="EMBL/GenBank/DDBJ databases">
        <title>Aeromonas veronii whole genome sequencing and analysis.</title>
        <authorList>
            <person name="Xie H."/>
            <person name="Liu T."/>
            <person name="Wang K."/>
        </authorList>
    </citation>
    <scope>NUCLEOTIDE SEQUENCE [LARGE SCALE GENOMIC DNA]</scope>
    <source>
        <strain evidence="9 10">XH.VA.1</strain>
    </source>
</reference>
<accession>A0A2T4N2Q8</accession>
<keyword evidence="2" id="KW-0229">DNA integration</keyword>
<organism evidence="9 10">
    <name type="scientific">Aeromonas veronii</name>
    <dbReference type="NCBI Taxonomy" id="654"/>
    <lineage>
        <taxon>Bacteria</taxon>
        <taxon>Pseudomonadati</taxon>
        <taxon>Pseudomonadota</taxon>
        <taxon>Gammaproteobacteria</taxon>
        <taxon>Aeromonadales</taxon>
        <taxon>Aeromonadaceae</taxon>
        <taxon>Aeromonas</taxon>
    </lineage>
</organism>
<dbReference type="GO" id="GO:0006310">
    <property type="term" value="P:DNA recombination"/>
    <property type="evidence" value="ECO:0007669"/>
    <property type="project" value="UniProtKB-KW"/>
</dbReference>
<comment type="caution">
    <text evidence="9">The sequence shown here is derived from an EMBL/GenBank/DDBJ whole genome shotgun (WGS) entry which is preliminary data.</text>
</comment>
<dbReference type="InterPro" id="IPR002104">
    <property type="entry name" value="Integrase_catalytic"/>
</dbReference>
<evidence type="ECO:0000256" key="2">
    <source>
        <dbReference type="ARBA" id="ARBA00022908"/>
    </source>
</evidence>
<keyword evidence="4" id="KW-0233">DNA recombination</keyword>
<dbReference type="Gene3D" id="1.10.443.10">
    <property type="entry name" value="Intergrase catalytic core"/>
    <property type="match status" value="1"/>
</dbReference>
<dbReference type="InterPro" id="IPR044068">
    <property type="entry name" value="CB"/>
</dbReference>
<dbReference type="GO" id="GO:0015074">
    <property type="term" value="P:DNA integration"/>
    <property type="evidence" value="ECO:0007669"/>
    <property type="project" value="UniProtKB-KW"/>
</dbReference>
<dbReference type="AlphaFoldDB" id="A0A2T4N2Q8"/>
<dbReference type="SUPFAM" id="SSF56349">
    <property type="entry name" value="DNA breaking-rejoining enzymes"/>
    <property type="match status" value="1"/>
</dbReference>
<proteinExistence type="inferred from homology"/>
<dbReference type="InterPro" id="IPR004107">
    <property type="entry name" value="Integrase_SAM-like_N"/>
</dbReference>
<dbReference type="EMBL" id="PZKL01000026">
    <property type="protein sequence ID" value="PTH81046.1"/>
    <property type="molecule type" value="Genomic_DNA"/>
</dbReference>
<evidence type="ECO:0008006" key="11">
    <source>
        <dbReference type="Google" id="ProtNLM"/>
    </source>
</evidence>
<evidence type="ECO:0000313" key="10">
    <source>
        <dbReference type="Proteomes" id="UP000241986"/>
    </source>
</evidence>
<dbReference type="Gene3D" id="1.10.150.130">
    <property type="match status" value="1"/>
</dbReference>
<dbReference type="PANTHER" id="PTHR30349:SF64">
    <property type="entry name" value="PROPHAGE INTEGRASE INTD-RELATED"/>
    <property type="match status" value="1"/>
</dbReference>
<sequence length="409" mass="47061">MAELFYFDKGVFDQLPPVERTKFRALLKTNMIPNGRPFFLDDNGLPDQILDGFCKYLLCPQRASIQTWKTYANQVSIFIRFMTAQGKSWQQATKCDLDLYYTIRTSGEYQNQPALKDRSWNVAKSAIVHLYEYALDKGLIDSTPFKYRRSKTMFGGKHVETADLSAKYTPEPVNFISITNYQRIWRPLIANGENSQRNLALIDTLIVSGLRISEALNLDVHQLPDPDDQCYAGLRSVTLKVVGKGKKSRHVRIPKRIVRAIRFYCDEERAEILTRAKSDHTRKKSPKQSSKIFLARTGRPLSSRTVESFFAAISSRAGIRLTPHGCRHSFAIYQLDAMIKRMAQNLRELRENGSDAYRQILNDPLRELQKLLGHSHISTTYIYLDFLEDSEALVDESLGDWTKWENENS</sequence>
<evidence type="ECO:0000256" key="4">
    <source>
        <dbReference type="ARBA" id="ARBA00023172"/>
    </source>
</evidence>
<protein>
    <recommendedName>
        <fullName evidence="11">Integrase</fullName>
    </recommendedName>
</protein>
<gene>
    <name evidence="9" type="ORF">DAA48_10900</name>
</gene>
<dbReference type="Pfam" id="PF02899">
    <property type="entry name" value="Phage_int_SAM_1"/>
    <property type="match status" value="1"/>
</dbReference>
<evidence type="ECO:0000256" key="6">
    <source>
        <dbReference type="SAM" id="Coils"/>
    </source>
</evidence>
<evidence type="ECO:0000256" key="1">
    <source>
        <dbReference type="ARBA" id="ARBA00008857"/>
    </source>
</evidence>
<dbReference type="SUPFAM" id="SSF47823">
    <property type="entry name" value="lambda integrase-like, N-terminal domain"/>
    <property type="match status" value="1"/>
</dbReference>
<keyword evidence="3 5" id="KW-0238">DNA-binding</keyword>
<feature type="domain" description="Tyr recombinase" evidence="7">
    <location>
        <begin position="171"/>
        <end position="398"/>
    </location>
</feature>
<dbReference type="PANTHER" id="PTHR30349">
    <property type="entry name" value="PHAGE INTEGRASE-RELATED"/>
    <property type="match status" value="1"/>
</dbReference>
<comment type="similarity">
    <text evidence="1">Belongs to the 'phage' integrase family.</text>
</comment>
<keyword evidence="6" id="KW-0175">Coiled coil</keyword>
<dbReference type="InterPro" id="IPR011010">
    <property type="entry name" value="DNA_brk_join_enz"/>
</dbReference>
<dbReference type="RefSeq" id="WP_107683357.1">
    <property type="nucleotide sequence ID" value="NZ_PZKL01000026.1"/>
</dbReference>
<dbReference type="PROSITE" id="PS51900">
    <property type="entry name" value="CB"/>
    <property type="match status" value="1"/>
</dbReference>
<evidence type="ECO:0000256" key="3">
    <source>
        <dbReference type="ARBA" id="ARBA00023125"/>
    </source>
</evidence>
<dbReference type="GO" id="GO:0003677">
    <property type="term" value="F:DNA binding"/>
    <property type="evidence" value="ECO:0007669"/>
    <property type="project" value="UniProtKB-UniRule"/>
</dbReference>
<dbReference type="InterPro" id="IPR010998">
    <property type="entry name" value="Integrase_recombinase_N"/>
</dbReference>
<feature type="coiled-coil region" evidence="6">
    <location>
        <begin position="332"/>
        <end position="359"/>
    </location>
</feature>
<name>A0A2T4N2Q8_AERVE</name>
<evidence type="ECO:0000313" key="9">
    <source>
        <dbReference type="EMBL" id="PTH81046.1"/>
    </source>
</evidence>
<evidence type="ECO:0000259" key="7">
    <source>
        <dbReference type="PROSITE" id="PS51898"/>
    </source>
</evidence>
<feature type="domain" description="Core-binding (CB)" evidence="8">
    <location>
        <begin position="44"/>
        <end position="135"/>
    </location>
</feature>
<evidence type="ECO:0000259" key="8">
    <source>
        <dbReference type="PROSITE" id="PS51900"/>
    </source>
</evidence>
<dbReference type="Proteomes" id="UP000241986">
    <property type="component" value="Unassembled WGS sequence"/>
</dbReference>
<dbReference type="InterPro" id="IPR013762">
    <property type="entry name" value="Integrase-like_cat_sf"/>
</dbReference>
<evidence type="ECO:0000256" key="5">
    <source>
        <dbReference type="PROSITE-ProRule" id="PRU01248"/>
    </source>
</evidence>
<dbReference type="PROSITE" id="PS51898">
    <property type="entry name" value="TYR_RECOMBINASE"/>
    <property type="match status" value="1"/>
</dbReference>
<dbReference type="Pfam" id="PF00589">
    <property type="entry name" value="Phage_integrase"/>
    <property type="match status" value="1"/>
</dbReference>